<comment type="similarity">
    <text evidence="3">Belongs to the CND2 (condensin subunit 2) family.</text>
</comment>
<feature type="compositionally biased region" description="Acidic residues" evidence="11">
    <location>
        <begin position="405"/>
        <end position="416"/>
    </location>
</feature>
<evidence type="ECO:0000256" key="10">
    <source>
        <dbReference type="ARBA" id="ARBA00023306"/>
    </source>
</evidence>
<dbReference type="InterPro" id="IPR022816">
    <property type="entry name" value="Condensin_barren_su2"/>
</dbReference>
<keyword evidence="9" id="KW-0226">DNA condensation</keyword>
<evidence type="ECO:0000256" key="1">
    <source>
        <dbReference type="ARBA" id="ARBA00004286"/>
    </source>
</evidence>
<dbReference type="PANTHER" id="PTHR13108:SF9">
    <property type="entry name" value="CONDENSIN COMPLEX SUBUNIT 2"/>
    <property type="match status" value="1"/>
</dbReference>
<gene>
    <name evidence="12" type="ORF">CLODIP_2_CD06824</name>
</gene>
<dbReference type="Proteomes" id="UP000494165">
    <property type="component" value="Unassembled WGS sequence"/>
</dbReference>
<evidence type="ECO:0000313" key="13">
    <source>
        <dbReference type="Proteomes" id="UP000494165"/>
    </source>
</evidence>
<dbReference type="GO" id="GO:0051301">
    <property type="term" value="P:cell division"/>
    <property type="evidence" value="ECO:0007669"/>
    <property type="project" value="UniProtKB-KW"/>
</dbReference>
<keyword evidence="13" id="KW-1185">Reference proteome</keyword>
<reference evidence="12 13" key="1">
    <citation type="submission" date="2020-04" db="EMBL/GenBank/DDBJ databases">
        <authorList>
            <person name="Alioto T."/>
            <person name="Alioto T."/>
            <person name="Gomez Garrido J."/>
        </authorList>
    </citation>
    <scope>NUCLEOTIDE SEQUENCE [LARGE SCALE GENOMIC DNA]</scope>
</reference>
<evidence type="ECO:0000256" key="5">
    <source>
        <dbReference type="ARBA" id="ARBA00022454"/>
    </source>
</evidence>
<evidence type="ECO:0000256" key="4">
    <source>
        <dbReference type="ARBA" id="ARBA00016065"/>
    </source>
</evidence>
<dbReference type="PANTHER" id="PTHR13108">
    <property type="entry name" value="CONDENSIN COMPLEX SUBUNIT 2"/>
    <property type="match status" value="1"/>
</dbReference>
<accession>A0A8S1CFZ0</accession>
<comment type="caution">
    <text evidence="12">The sequence shown here is derived from an EMBL/GenBank/DDBJ whole genome shotgun (WGS) entry which is preliminary data.</text>
</comment>
<keyword evidence="8" id="KW-0498">Mitosis</keyword>
<keyword evidence="6" id="KW-0963">Cytoplasm</keyword>
<sequence>MIDQLGDQIRHQDSAVSKNFQLASCSLDAGTKIYAARVDCVAKSFTDFSMVMTMANKNCGSGNQDDDVEDKEDEGDTLEAKKKRIKRLKRSQVYSKNKEDLLMDQSKNRKLNSTFPVLGNLMQEAVDSFKFTERPKSGVEELQLSMLEKSEPNTPMKIAMDPISREPCLCPTLKKFSLKFELSENGNDLLNNSFGTNNPFISLKDFNESSLEDNIPEPENISFDGTIVEEAAPCHHEDISMVADRTSSTVHGLVAPLRMVNEGRMIQLQGPAFWKWKKPSLPVQLAKAAAAKKAGPKHEPINFNENIDLAAMLKKAAKVNLTRETVVKWDTSKLTLPFEVFEAESDSHDCVVDITKYSLPLAENIPSTEPLGPVEEQVVGEEPPTDEFFNDQNFPAENAWADNQGSDDENDSNPLMEDLDAETFSADLANLFNNTGMSDHVSYMTNINLDESHLISAPQVIDTVLPEWKPAKRFNMKKLEASLWERITHDEEGKEVEGEPFLHQLYDSLPKRTQESTSVTTVLYALLNVANKKGISVKIQDNLSDCKVERISRPGRKSGIAHPAVEQQDAED</sequence>
<comment type="subcellular location">
    <subcellularLocation>
        <location evidence="1">Chromosome</location>
    </subcellularLocation>
    <subcellularLocation>
        <location evidence="2">Cytoplasm</location>
    </subcellularLocation>
</comment>
<proteinExistence type="inferred from homology"/>
<evidence type="ECO:0000256" key="9">
    <source>
        <dbReference type="ARBA" id="ARBA00023067"/>
    </source>
</evidence>
<keyword evidence="10" id="KW-0131">Cell cycle</keyword>
<organism evidence="12 13">
    <name type="scientific">Cloeon dipterum</name>
    <dbReference type="NCBI Taxonomy" id="197152"/>
    <lineage>
        <taxon>Eukaryota</taxon>
        <taxon>Metazoa</taxon>
        <taxon>Ecdysozoa</taxon>
        <taxon>Arthropoda</taxon>
        <taxon>Hexapoda</taxon>
        <taxon>Insecta</taxon>
        <taxon>Pterygota</taxon>
        <taxon>Palaeoptera</taxon>
        <taxon>Ephemeroptera</taxon>
        <taxon>Pisciforma</taxon>
        <taxon>Baetidae</taxon>
        <taxon>Cloeon</taxon>
    </lineage>
</organism>
<name>A0A8S1CFZ0_9INSE</name>
<dbReference type="GO" id="GO:0005737">
    <property type="term" value="C:cytoplasm"/>
    <property type="evidence" value="ECO:0007669"/>
    <property type="project" value="UniProtKB-SubCell"/>
</dbReference>
<evidence type="ECO:0000256" key="2">
    <source>
        <dbReference type="ARBA" id="ARBA00004496"/>
    </source>
</evidence>
<dbReference type="Pfam" id="PF05786">
    <property type="entry name" value="Cnd2"/>
    <property type="match status" value="1"/>
</dbReference>
<dbReference type="EMBL" id="CADEPI010000037">
    <property type="protein sequence ID" value="CAB3368268.1"/>
    <property type="molecule type" value="Genomic_DNA"/>
</dbReference>
<evidence type="ECO:0000256" key="3">
    <source>
        <dbReference type="ARBA" id="ARBA00009471"/>
    </source>
</evidence>
<dbReference type="AlphaFoldDB" id="A0A8S1CFZ0"/>
<protein>
    <recommendedName>
        <fullName evidence="4">Condensin complex subunit 2</fullName>
    </recommendedName>
</protein>
<evidence type="ECO:0000313" key="12">
    <source>
        <dbReference type="EMBL" id="CAB3368268.1"/>
    </source>
</evidence>
<evidence type="ECO:0000256" key="11">
    <source>
        <dbReference type="SAM" id="MobiDB-lite"/>
    </source>
</evidence>
<evidence type="ECO:0000256" key="6">
    <source>
        <dbReference type="ARBA" id="ARBA00022490"/>
    </source>
</evidence>
<keyword evidence="5" id="KW-0158">Chromosome</keyword>
<keyword evidence="7" id="KW-0132">Cell division</keyword>
<feature type="region of interest" description="Disordered" evidence="11">
    <location>
        <begin position="396"/>
        <end position="416"/>
    </location>
</feature>
<evidence type="ECO:0000256" key="8">
    <source>
        <dbReference type="ARBA" id="ARBA00022776"/>
    </source>
</evidence>
<dbReference type="GO" id="GO:0000796">
    <property type="term" value="C:condensin complex"/>
    <property type="evidence" value="ECO:0007669"/>
    <property type="project" value="InterPro"/>
</dbReference>
<evidence type="ECO:0000256" key="7">
    <source>
        <dbReference type="ARBA" id="ARBA00022618"/>
    </source>
</evidence>
<dbReference type="OrthoDB" id="362021at2759"/>
<dbReference type="GO" id="GO:0003682">
    <property type="term" value="F:chromatin binding"/>
    <property type="evidence" value="ECO:0007669"/>
    <property type="project" value="TreeGrafter"/>
</dbReference>
<dbReference type="GO" id="GO:0007076">
    <property type="term" value="P:mitotic chromosome condensation"/>
    <property type="evidence" value="ECO:0007669"/>
    <property type="project" value="InterPro"/>
</dbReference>